<dbReference type="InterPro" id="IPR029057">
    <property type="entry name" value="PRTase-like"/>
</dbReference>
<gene>
    <name evidence="11" type="ORF">ACFQJ9_15500</name>
</gene>
<evidence type="ECO:0000256" key="4">
    <source>
        <dbReference type="ARBA" id="ARBA00022490"/>
    </source>
</evidence>
<dbReference type="PANTHER" id="PTHR11776">
    <property type="entry name" value="ADENINE PHOSPHORIBOSYLTRANSFERASE"/>
    <property type="match status" value="1"/>
</dbReference>
<evidence type="ECO:0000256" key="7">
    <source>
        <dbReference type="ARBA" id="ARBA00022726"/>
    </source>
</evidence>
<sequence>MEWEDYRDVIQSAEYRYNVPALFAHPEAFHAFLDDLAEPFSPDEVDKVAGIDALGFVPGACLARELDAGFVAVRKGGKLPIAEEYRISEDLVDYTGEEKTLELDVRMVEAGCRVVVVDDWIETASQMTAAINLLERAGAEIKGIAVLGAEENETPLRLEEKYGVHSVRPWHEMGEPEREQRDSERTE</sequence>
<accession>A0ABD5Z6K2</accession>
<dbReference type="AlphaFoldDB" id="A0ABD5Z6K2"/>
<feature type="domain" description="Phosphoribosyltransferase" evidence="10">
    <location>
        <begin position="43"/>
        <end position="165"/>
    </location>
</feature>
<reference evidence="11 12" key="1">
    <citation type="journal article" date="2019" name="Int. J. Syst. Evol. Microbiol.">
        <title>The Global Catalogue of Microorganisms (GCM) 10K type strain sequencing project: providing services to taxonomists for standard genome sequencing and annotation.</title>
        <authorList>
            <consortium name="The Broad Institute Genomics Platform"/>
            <consortium name="The Broad Institute Genome Sequencing Center for Infectious Disease"/>
            <person name="Wu L."/>
            <person name="Ma J."/>
        </authorList>
    </citation>
    <scope>NUCLEOTIDE SEQUENCE [LARGE SCALE GENOMIC DNA]</scope>
    <source>
        <strain evidence="11 12">XZGYJ-43</strain>
    </source>
</reference>
<keyword evidence="4" id="KW-0963">Cytoplasm</keyword>
<name>A0ABD5Z6K2_9EURY</name>
<dbReference type="PANTHER" id="PTHR11776:SF7">
    <property type="entry name" value="PHOSPHORIBOSYLTRANSFERASE DOMAIN-CONTAINING PROTEIN"/>
    <property type="match status" value="1"/>
</dbReference>
<organism evidence="11 12">
    <name type="scientific">Halospeciosus flavus</name>
    <dbReference type="NCBI Taxonomy" id="3032283"/>
    <lineage>
        <taxon>Archaea</taxon>
        <taxon>Methanobacteriati</taxon>
        <taxon>Methanobacteriota</taxon>
        <taxon>Stenosarchaea group</taxon>
        <taxon>Halobacteria</taxon>
        <taxon>Halobacteriales</taxon>
        <taxon>Halobacteriaceae</taxon>
        <taxon>Halospeciosus</taxon>
    </lineage>
</organism>
<evidence type="ECO:0000313" key="12">
    <source>
        <dbReference type="Proteomes" id="UP001596447"/>
    </source>
</evidence>
<comment type="caution">
    <text evidence="11">The sequence shown here is derived from an EMBL/GenBank/DDBJ whole genome shotgun (WGS) entry which is preliminary data.</text>
</comment>
<dbReference type="RefSeq" id="WP_279527562.1">
    <property type="nucleotide sequence ID" value="NZ_CP122312.1"/>
</dbReference>
<dbReference type="InterPro" id="IPR050120">
    <property type="entry name" value="Adenine_PRTase"/>
</dbReference>
<comment type="subunit">
    <text evidence="3">Homodimer.</text>
</comment>
<dbReference type="Proteomes" id="UP001596447">
    <property type="component" value="Unassembled WGS sequence"/>
</dbReference>
<evidence type="ECO:0000256" key="3">
    <source>
        <dbReference type="ARBA" id="ARBA00011738"/>
    </source>
</evidence>
<dbReference type="GO" id="GO:0016757">
    <property type="term" value="F:glycosyltransferase activity"/>
    <property type="evidence" value="ECO:0007669"/>
    <property type="project" value="UniProtKB-KW"/>
</dbReference>
<evidence type="ECO:0000256" key="9">
    <source>
        <dbReference type="SAM" id="MobiDB-lite"/>
    </source>
</evidence>
<dbReference type="SUPFAM" id="SSF53271">
    <property type="entry name" value="PRTase-like"/>
    <property type="match status" value="1"/>
</dbReference>
<dbReference type="CDD" id="cd06223">
    <property type="entry name" value="PRTases_typeI"/>
    <property type="match status" value="1"/>
</dbReference>
<dbReference type="GO" id="GO:0006166">
    <property type="term" value="P:purine ribonucleoside salvage"/>
    <property type="evidence" value="ECO:0007669"/>
    <property type="project" value="UniProtKB-KW"/>
</dbReference>
<dbReference type="Pfam" id="PF00156">
    <property type="entry name" value="Pribosyltran"/>
    <property type="match status" value="1"/>
</dbReference>
<keyword evidence="12" id="KW-1185">Reference proteome</keyword>
<keyword evidence="6" id="KW-0808">Transferase</keyword>
<evidence type="ECO:0000256" key="8">
    <source>
        <dbReference type="ARBA" id="ARBA00025704"/>
    </source>
</evidence>
<evidence type="ECO:0000259" key="10">
    <source>
        <dbReference type="Pfam" id="PF00156"/>
    </source>
</evidence>
<comment type="pathway">
    <text evidence="8">Purine metabolism.</text>
</comment>
<protein>
    <submittedName>
        <fullName evidence="11">Phosphoribosyltransferase family protein</fullName>
    </submittedName>
</protein>
<feature type="region of interest" description="Disordered" evidence="9">
    <location>
        <begin position="168"/>
        <end position="187"/>
    </location>
</feature>
<proteinExistence type="inferred from homology"/>
<comment type="subcellular location">
    <subcellularLocation>
        <location evidence="1">Cytoplasm</location>
    </subcellularLocation>
</comment>
<evidence type="ECO:0000256" key="2">
    <source>
        <dbReference type="ARBA" id="ARBA00008391"/>
    </source>
</evidence>
<dbReference type="EMBL" id="JBHTAR010000011">
    <property type="protein sequence ID" value="MFC7200796.1"/>
    <property type="molecule type" value="Genomic_DNA"/>
</dbReference>
<keyword evidence="5 11" id="KW-0328">Glycosyltransferase</keyword>
<dbReference type="GO" id="GO:0005737">
    <property type="term" value="C:cytoplasm"/>
    <property type="evidence" value="ECO:0007669"/>
    <property type="project" value="UniProtKB-SubCell"/>
</dbReference>
<evidence type="ECO:0000256" key="5">
    <source>
        <dbReference type="ARBA" id="ARBA00022676"/>
    </source>
</evidence>
<keyword evidence="7" id="KW-0660">Purine salvage</keyword>
<dbReference type="Gene3D" id="3.40.50.2020">
    <property type="match status" value="1"/>
</dbReference>
<evidence type="ECO:0000313" key="11">
    <source>
        <dbReference type="EMBL" id="MFC7200796.1"/>
    </source>
</evidence>
<comment type="similarity">
    <text evidence="2">Belongs to the purine/pyrimidine phosphoribosyltransferase family.</text>
</comment>
<evidence type="ECO:0000256" key="1">
    <source>
        <dbReference type="ARBA" id="ARBA00004496"/>
    </source>
</evidence>
<dbReference type="InterPro" id="IPR000836">
    <property type="entry name" value="PRTase_dom"/>
</dbReference>
<evidence type="ECO:0000256" key="6">
    <source>
        <dbReference type="ARBA" id="ARBA00022679"/>
    </source>
</evidence>